<dbReference type="Gene3D" id="3.40.50.80">
    <property type="entry name" value="Nucleotide-binding domain of ferredoxin-NADP reductase (FNR) module"/>
    <property type="match status" value="1"/>
</dbReference>
<dbReference type="InterPro" id="IPR013130">
    <property type="entry name" value="Fe3_Rdtase_TM_dom"/>
</dbReference>
<feature type="transmembrane region" description="Helical" evidence="13">
    <location>
        <begin position="222"/>
        <end position="245"/>
    </location>
</feature>
<keyword evidence="7" id="KW-0274">FAD</keyword>
<evidence type="ECO:0000256" key="13">
    <source>
        <dbReference type="SAM" id="Phobius"/>
    </source>
</evidence>
<evidence type="ECO:0000313" key="16">
    <source>
        <dbReference type="Proteomes" id="UP001501803"/>
    </source>
</evidence>
<dbReference type="InterPro" id="IPR017927">
    <property type="entry name" value="FAD-bd_FR_type"/>
</dbReference>
<evidence type="ECO:0000256" key="5">
    <source>
        <dbReference type="ARBA" id="ARBA00022714"/>
    </source>
</evidence>
<dbReference type="PANTHER" id="PTHR47354">
    <property type="entry name" value="NADH OXIDOREDUCTASE HCR"/>
    <property type="match status" value="1"/>
</dbReference>
<gene>
    <name evidence="15" type="ORF">GCM10022381_36480</name>
</gene>
<keyword evidence="10" id="KW-0408">Iron</keyword>
<dbReference type="PRINTS" id="PR00410">
    <property type="entry name" value="PHEHYDRXLASE"/>
</dbReference>
<sequence>MATHVVTDRRAGRVGQSITSWRPRVRGLSAPAQRRRAVLVRAVLTAGLVGVLLMWWTSTGPSSAATPAALTTTIGELSGMLGGYLVCAQVLLIARIPWFEASVGMDKLVLWHRTLGTAVILLIATHVGFMIVGGMLFDQSTPWAEIVTILTSYPDMLTALIGTIVFFVVGLSSARLLRNRLSYEAWYWLHMTTYVAIFLTFFHQISAGVHFVSNPINRGVWILLYLGTAAAVLTWRVVLPVVVAWRQRLRVDRVVIENSGTTSVWFSGKRMDELGIRAGNFMLFRFLSWGHLLTAHPYSISRIPQAGVLRITVGALGDHSRRIRQLRPGTLVFAEGPFGHFTADRASRTRILLIAGGAGIGPICALAEELTARGYGVTLLYRAHSVEHLALLPELALMPGLRLIPVLGRRNELGYDPLSAQAVAALVPDVKDREVFICGPAGLALQMESVLRSLRVPMRFIHREELSLS</sequence>
<keyword evidence="11" id="KW-0411">Iron-sulfur</keyword>
<evidence type="ECO:0000256" key="6">
    <source>
        <dbReference type="ARBA" id="ARBA00022723"/>
    </source>
</evidence>
<keyword evidence="6" id="KW-0479">Metal-binding</keyword>
<evidence type="ECO:0000256" key="12">
    <source>
        <dbReference type="ARBA" id="ARBA00023136"/>
    </source>
</evidence>
<accession>A0ABP7KYM0</accession>
<name>A0ABP7KYM0_9MICO</name>
<proteinExistence type="predicted"/>
<evidence type="ECO:0000256" key="1">
    <source>
        <dbReference type="ARBA" id="ARBA00001974"/>
    </source>
</evidence>
<comment type="caution">
    <text evidence="15">The sequence shown here is derived from an EMBL/GenBank/DDBJ whole genome shotgun (WGS) entry which is preliminary data.</text>
</comment>
<comment type="cofactor">
    <cofactor evidence="1">
        <name>FAD</name>
        <dbReference type="ChEBI" id="CHEBI:57692"/>
    </cofactor>
</comment>
<keyword evidence="5" id="KW-0001">2Fe-2S</keyword>
<reference evidence="16" key="1">
    <citation type="journal article" date="2019" name="Int. J. Syst. Evol. Microbiol.">
        <title>The Global Catalogue of Microorganisms (GCM) 10K type strain sequencing project: providing services to taxonomists for standard genome sequencing and annotation.</title>
        <authorList>
            <consortium name="The Broad Institute Genomics Platform"/>
            <consortium name="The Broad Institute Genome Sequencing Center for Infectious Disease"/>
            <person name="Wu L."/>
            <person name="Ma J."/>
        </authorList>
    </citation>
    <scope>NUCLEOTIDE SEQUENCE [LARGE SCALE GENOMIC DNA]</scope>
    <source>
        <strain evidence="16">JCM 17021</strain>
    </source>
</reference>
<keyword evidence="4 13" id="KW-0812">Transmembrane</keyword>
<evidence type="ECO:0000256" key="3">
    <source>
        <dbReference type="ARBA" id="ARBA00022630"/>
    </source>
</evidence>
<dbReference type="InterPro" id="IPR050415">
    <property type="entry name" value="MRET"/>
</dbReference>
<dbReference type="Pfam" id="PF01794">
    <property type="entry name" value="Ferric_reduct"/>
    <property type="match status" value="1"/>
</dbReference>
<feature type="transmembrane region" description="Helical" evidence="13">
    <location>
        <begin position="157"/>
        <end position="178"/>
    </location>
</feature>
<dbReference type="Proteomes" id="UP001501803">
    <property type="component" value="Unassembled WGS sequence"/>
</dbReference>
<dbReference type="SUPFAM" id="SSF52343">
    <property type="entry name" value="Ferredoxin reductase-like, C-terminal NADP-linked domain"/>
    <property type="match status" value="1"/>
</dbReference>
<feature type="transmembrane region" description="Helical" evidence="13">
    <location>
        <begin position="185"/>
        <end position="202"/>
    </location>
</feature>
<evidence type="ECO:0000256" key="8">
    <source>
        <dbReference type="ARBA" id="ARBA00022989"/>
    </source>
</evidence>
<feature type="transmembrane region" description="Helical" evidence="13">
    <location>
        <begin position="38"/>
        <end position="57"/>
    </location>
</feature>
<dbReference type="PROSITE" id="PS51384">
    <property type="entry name" value="FAD_FR"/>
    <property type="match status" value="1"/>
</dbReference>
<evidence type="ECO:0000256" key="7">
    <source>
        <dbReference type="ARBA" id="ARBA00022827"/>
    </source>
</evidence>
<keyword evidence="12 13" id="KW-0472">Membrane</keyword>
<keyword evidence="16" id="KW-1185">Reference proteome</keyword>
<dbReference type="EMBL" id="BAABCN010000015">
    <property type="protein sequence ID" value="GAA3891259.1"/>
    <property type="molecule type" value="Genomic_DNA"/>
</dbReference>
<dbReference type="PANTHER" id="PTHR47354:SF8">
    <property type="entry name" value="1,2-PHENYLACETYL-COA EPOXIDASE, SUBUNIT E"/>
    <property type="match status" value="1"/>
</dbReference>
<evidence type="ECO:0000313" key="15">
    <source>
        <dbReference type="EMBL" id="GAA3891259.1"/>
    </source>
</evidence>
<protein>
    <submittedName>
        <fullName evidence="15">Ferredoxin reductase family protein</fullName>
    </submittedName>
</protein>
<dbReference type="InterPro" id="IPR017938">
    <property type="entry name" value="Riboflavin_synthase-like_b-brl"/>
</dbReference>
<evidence type="ECO:0000256" key="2">
    <source>
        <dbReference type="ARBA" id="ARBA00004141"/>
    </source>
</evidence>
<keyword evidence="9" id="KW-0560">Oxidoreductase</keyword>
<evidence type="ECO:0000256" key="4">
    <source>
        <dbReference type="ARBA" id="ARBA00022692"/>
    </source>
</evidence>
<evidence type="ECO:0000256" key="9">
    <source>
        <dbReference type="ARBA" id="ARBA00023002"/>
    </source>
</evidence>
<dbReference type="Gene3D" id="2.40.30.10">
    <property type="entry name" value="Translation factors"/>
    <property type="match status" value="1"/>
</dbReference>
<keyword evidence="3" id="KW-0285">Flavoprotein</keyword>
<evidence type="ECO:0000259" key="14">
    <source>
        <dbReference type="PROSITE" id="PS51384"/>
    </source>
</evidence>
<feature type="domain" description="FAD-binding FR-type" evidence="14">
    <location>
        <begin position="244"/>
        <end position="344"/>
    </location>
</feature>
<dbReference type="RefSeq" id="WP_345069299.1">
    <property type="nucleotide sequence ID" value="NZ_BAABCN010000015.1"/>
</dbReference>
<dbReference type="InterPro" id="IPR039261">
    <property type="entry name" value="FNR_nucleotide-bd"/>
</dbReference>
<comment type="subcellular location">
    <subcellularLocation>
        <location evidence="2">Membrane</location>
        <topology evidence="2">Multi-pass membrane protein</topology>
    </subcellularLocation>
</comment>
<feature type="transmembrane region" description="Helical" evidence="13">
    <location>
        <begin position="115"/>
        <end position="137"/>
    </location>
</feature>
<feature type="transmembrane region" description="Helical" evidence="13">
    <location>
        <begin position="77"/>
        <end position="94"/>
    </location>
</feature>
<evidence type="ECO:0000256" key="10">
    <source>
        <dbReference type="ARBA" id="ARBA00023004"/>
    </source>
</evidence>
<evidence type="ECO:0000256" key="11">
    <source>
        <dbReference type="ARBA" id="ARBA00023014"/>
    </source>
</evidence>
<keyword evidence="8 13" id="KW-1133">Transmembrane helix</keyword>
<dbReference type="SUPFAM" id="SSF63380">
    <property type="entry name" value="Riboflavin synthase domain-like"/>
    <property type="match status" value="1"/>
</dbReference>
<organism evidence="15 16">
    <name type="scientific">Leifsonia kafniensis</name>
    <dbReference type="NCBI Taxonomy" id="475957"/>
    <lineage>
        <taxon>Bacteria</taxon>
        <taxon>Bacillati</taxon>
        <taxon>Actinomycetota</taxon>
        <taxon>Actinomycetes</taxon>
        <taxon>Micrococcales</taxon>
        <taxon>Microbacteriaceae</taxon>
        <taxon>Leifsonia</taxon>
    </lineage>
</organism>